<evidence type="ECO:0000313" key="3">
    <source>
        <dbReference type="Proteomes" id="UP000654345"/>
    </source>
</evidence>
<accession>A0ABQ3UMW6</accession>
<organism evidence="2 3">
    <name type="scientific">Ktedonobacter robiniae</name>
    <dbReference type="NCBI Taxonomy" id="2778365"/>
    <lineage>
        <taxon>Bacteria</taxon>
        <taxon>Bacillati</taxon>
        <taxon>Chloroflexota</taxon>
        <taxon>Ktedonobacteria</taxon>
        <taxon>Ktedonobacterales</taxon>
        <taxon>Ktedonobacteraceae</taxon>
        <taxon>Ktedonobacter</taxon>
    </lineage>
</organism>
<dbReference type="Pfam" id="PF01966">
    <property type="entry name" value="HD"/>
    <property type="match status" value="1"/>
</dbReference>
<dbReference type="PANTHER" id="PTHR35795">
    <property type="entry name" value="SLR1885 PROTEIN"/>
    <property type="match status" value="1"/>
</dbReference>
<dbReference type="InterPro" id="IPR006674">
    <property type="entry name" value="HD_domain"/>
</dbReference>
<gene>
    <name evidence="2" type="ORF">KSB_24320</name>
</gene>
<name>A0ABQ3UMW6_9CHLR</name>
<dbReference type="PANTHER" id="PTHR35795:SF1">
    <property type="entry name" value="BIS(5'-NUCLEOSYL)-TETRAPHOSPHATASE, SYMMETRICAL"/>
    <property type="match status" value="1"/>
</dbReference>
<evidence type="ECO:0000259" key="1">
    <source>
        <dbReference type="Pfam" id="PF01966"/>
    </source>
</evidence>
<comment type="caution">
    <text evidence="2">The sequence shown here is derived from an EMBL/GenBank/DDBJ whole genome shotgun (WGS) entry which is preliminary data.</text>
</comment>
<evidence type="ECO:0000313" key="2">
    <source>
        <dbReference type="EMBL" id="GHO53957.1"/>
    </source>
</evidence>
<feature type="domain" description="HD" evidence="1">
    <location>
        <begin position="42"/>
        <end position="155"/>
    </location>
</feature>
<proteinExistence type="predicted"/>
<dbReference type="SUPFAM" id="SSF109604">
    <property type="entry name" value="HD-domain/PDEase-like"/>
    <property type="match status" value="1"/>
</dbReference>
<protein>
    <submittedName>
        <fullName evidence="2">Haloacid dehalogenase</fullName>
    </submittedName>
</protein>
<keyword evidence="3" id="KW-1185">Reference proteome</keyword>
<dbReference type="RefSeq" id="WP_201370722.1">
    <property type="nucleotide sequence ID" value="NZ_BNJG01000001.1"/>
</dbReference>
<sequence>MMQDAPLSLPLLEDLRQSITLTGNTGLNVATFLIAHGCPQTARHCGKVAAEARRVALLVGADPALAEVSGWLHDVSAIFPTPERVKIAYQLGISVLPEEAAFPMIVHQKLSRVLATQIFQITQPEVLSAVECHTTLKRDASQLDKVLFVADKLAWDQPGHAPFHEGMQAALEISLDAATFFYLRYMWERRVQLAVLHPWLRDAYFQMLHALS</sequence>
<dbReference type="InterPro" id="IPR051094">
    <property type="entry name" value="Diverse_Catalytic_Enzymes"/>
</dbReference>
<reference evidence="2 3" key="1">
    <citation type="journal article" date="2021" name="Int. J. Syst. Evol. Microbiol.">
        <title>Reticulibacter mediterranei gen. nov., sp. nov., within the new family Reticulibacteraceae fam. nov., and Ktedonospora formicarum gen. nov., sp. nov., Ktedonobacter robiniae sp. nov., Dictyobacter formicarum sp. nov. and Dictyobacter arantiisoli sp. nov., belonging to the class Ktedonobacteria.</title>
        <authorList>
            <person name="Yabe S."/>
            <person name="Zheng Y."/>
            <person name="Wang C.M."/>
            <person name="Sakai Y."/>
            <person name="Abe K."/>
            <person name="Yokota A."/>
            <person name="Donadio S."/>
            <person name="Cavaletti L."/>
            <person name="Monciardini P."/>
        </authorList>
    </citation>
    <scope>NUCLEOTIDE SEQUENCE [LARGE SCALE GENOMIC DNA]</scope>
    <source>
        <strain evidence="2 3">SOSP1-30</strain>
    </source>
</reference>
<dbReference type="Proteomes" id="UP000654345">
    <property type="component" value="Unassembled WGS sequence"/>
</dbReference>
<dbReference type="EMBL" id="BNJG01000001">
    <property type="protein sequence ID" value="GHO53957.1"/>
    <property type="molecule type" value="Genomic_DNA"/>
</dbReference>
<dbReference type="Gene3D" id="1.10.3210.10">
    <property type="entry name" value="Hypothetical protein af1432"/>
    <property type="match status" value="1"/>
</dbReference>